<feature type="compositionally biased region" description="Low complexity" evidence="1">
    <location>
        <begin position="347"/>
        <end position="356"/>
    </location>
</feature>
<reference evidence="2" key="1">
    <citation type="journal article" date="2023" name="Mol. Ecol. Resour.">
        <title>Chromosome-level genome assembly of a triploid poplar Populus alba 'Berolinensis'.</title>
        <authorList>
            <person name="Chen S."/>
            <person name="Yu Y."/>
            <person name="Wang X."/>
            <person name="Wang S."/>
            <person name="Zhang T."/>
            <person name="Zhou Y."/>
            <person name="He R."/>
            <person name="Meng N."/>
            <person name="Wang Y."/>
            <person name="Liu W."/>
            <person name="Liu Z."/>
            <person name="Liu J."/>
            <person name="Guo Q."/>
            <person name="Huang H."/>
            <person name="Sederoff R.R."/>
            <person name="Wang G."/>
            <person name="Qu G."/>
            <person name="Chen S."/>
        </authorList>
    </citation>
    <scope>NUCLEOTIDE SEQUENCE</scope>
    <source>
        <strain evidence="2">SC-2020</strain>
    </source>
</reference>
<evidence type="ECO:0008006" key="4">
    <source>
        <dbReference type="Google" id="ProtNLM"/>
    </source>
</evidence>
<dbReference type="PANTHER" id="PTHR33527">
    <property type="entry name" value="OS07G0274300 PROTEIN"/>
    <property type="match status" value="1"/>
</dbReference>
<evidence type="ECO:0000313" key="2">
    <source>
        <dbReference type="EMBL" id="KAJ6983287.1"/>
    </source>
</evidence>
<feature type="region of interest" description="Disordered" evidence="1">
    <location>
        <begin position="329"/>
        <end position="356"/>
    </location>
</feature>
<evidence type="ECO:0000256" key="1">
    <source>
        <dbReference type="SAM" id="MobiDB-lite"/>
    </source>
</evidence>
<organism evidence="2 3">
    <name type="scientific">Populus alba x Populus x berolinensis</name>
    <dbReference type="NCBI Taxonomy" id="444605"/>
    <lineage>
        <taxon>Eukaryota</taxon>
        <taxon>Viridiplantae</taxon>
        <taxon>Streptophyta</taxon>
        <taxon>Embryophyta</taxon>
        <taxon>Tracheophyta</taxon>
        <taxon>Spermatophyta</taxon>
        <taxon>Magnoliopsida</taxon>
        <taxon>eudicotyledons</taxon>
        <taxon>Gunneridae</taxon>
        <taxon>Pentapetalae</taxon>
        <taxon>rosids</taxon>
        <taxon>fabids</taxon>
        <taxon>Malpighiales</taxon>
        <taxon>Salicaceae</taxon>
        <taxon>Saliceae</taxon>
        <taxon>Populus</taxon>
    </lineage>
</organism>
<evidence type="ECO:0000313" key="3">
    <source>
        <dbReference type="Proteomes" id="UP001164929"/>
    </source>
</evidence>
<gene>
    <name evidence="2" type="ORF">NC653_026180</name>
</gene>
<keyword evidence="3" id="KW-1185">Reference proteome</keyword>
<accession>A0AAD6Q8X5</accession>
<proteinExistence type="predicted"/>
<dbReference type="AlphaFoldDB" id="A0AAD6Q8X5"/>
<name>A0AAD6Q8X5_9ROSI</name>
<protein>
    <recommendedName>
        <fullName evidence="4">RRM domain-containing protein</fullName>
    </recommendedName>
</protein>
<dbReference type="EMBL" id="JAQIZT010000010">
    <property type="protein sequence ID" value="KAJ6983287.1"/>
    <property type="molecule type" value="Genomic_DNA"/>
</dbReference>
<sequence>MESSSSSSSVLNPMVSPEEFKIFHTIDRTLYTRLVVNLNRDPADSMQVMALWIWLEREARGNLVKRMLSLPDTLINSLADEAVLCLNCIETDRFDSSLETMNDEIPLTQELTKTAIAKITNDVCARAFEDISRRVMERKAVAGGSNVAENVVGQNKNPLNYYGPVINPVLYCNSNAAGVYGQTGISRRFMWPNAGHPGFLPGYDPYDLAFQRQILNTENIAGVLNRLKIGAGDQKEDQKEVQADSRTVFLTFSKGYPISEDEVRDYFTKKHGDCIEAIYMQEVSAEEQPLYARLVVPSAAILHNVLLGQGKAKFTINGKHAWARKYVRKNLKSSSPSKSPTSPQPTSPDTGSSSLN</sequence>
<dbReference type="Proteomes" id="UP001164929">
    <property type="component" value="Chromosome 10"/>
</dbReference>
<dbReference type="PANTHER" id="PTHR33527:SF28">
    <property type="entry name" value="GB|AAD43168.1"/>
    <property type="match status" value="1"/>
</dbReference>
<comment type="caution">
    <text evidence="2">The sequence shown here is derived from an EMBL/GenBank/DDBJ whole genome shotgun (WGS) entry which is preliminary data.</text>
</comment>